<dbReference type="AlphaFoldDB" id="A0A9Q0NBM5"/>
<evidence type="ECO:0000256" key="4">
    <source>
        <dbReference type="PROSITE-ProRule" id="PRU01371"/>
    </source>
</evidence>
<evidence type="ECO:0000256" key="2">
    <source>
        <dbReference type="ARBA" id="ARBA00022771"/>
    </source>
</evidence>
<dbReference type="PROSITE" id="PS52027">
    <property type="entry name" value="ZF_C2HC_C3H"/>
    <property type="match status" value="1"/>
</dbReference>
<dbReference type="Proteomes" id="UP001151699">
    <property type="component" value="Chromosome A"/>
</dbReference>
<evidence type="ECO:0000313" key="7">
    <source>
        <dbReference type="EMBL" id="KAJ6647336.1"/>
    </source>
</evidence>
<keyword evidence="1" id="KW-0479">Metal-binding</keyword>
<gene>
    <name evidence="7" type="ORF">Bhyg_02558</name>
</gene>
<evidence type="ECO:0000256" key="1">
    <source>
        <dbReference type="ARBA" id="ARBA00022723"/>
    </source>
</evidence>
<evidence type="ECO:0000256" key="3">
    <source>
        <dbReference type="ARBA" id="ARBA00022833"/>
    </source>
</evidence>
<keyword evidence="8" id="KW-1185">Reference proteome</keyword>
<protein>
    <recommendedName>
        <fullName evidence="6">C2HC/C3H-type domain-containing protein</fullName>
    </recommendedName>
</protein>
<evidence type="ECO:0000256" key="5">
    <source>
        <dbReference type="SAM" id="MobiDB-lite"/>
    </source>
</evidence>
<dbReference type="Gene3D" id="3.30.160.60">
    <property type="entry name" value="Classic Zinc Finger"/>
    <property type="match status" value="1"/>
</dbReference>
<keyword evidence="2 4" id="KW-0863">Zinc-finger</keyword>
<keyword evidence="3" id="KW-0862">Zinc</keyword>
<dbReference type="InterPro" id="IPR049899">
    <property type="entry name" value="Znf_C2HC_C3H"/>
</dbReference>
<dbReference type="EMBL" id="WJQU01000001">
    <property type="protein sequence ID" value="KAJ6647336.1"/>
    <property type="molecule type" value="Genomic_DNA"/>
</dbReference>
<proteinExistence type="predicted"/>
<sequence length="135" mass="15181">MNTKPMHEAGMKNGSEIMTERKLPIPKSTTPYNNKLNDQGTSTQMGNRVNDGDSKNVAIASDGSIFVKTLVQMDPDSDLFMKVAQKAYSDHERSLVQCAKCNRKFFPDRIEKHQANCAAEKLPSTNSKKEFNRKK</sequence>
<organism evidence="7 8">
    <name type="scientific">Pseudolycoriella hygida</name>
    <dbReference type="NCBI Taxonomy" id="35572"/>
    <lineage>
        <taxon>Eukaryota</taxon>
        <taxon>Metazoa</taxon>
        <taxon>Ecdysozoa</taxon>
        <taxon>Arthropoda</taxon>
        <taxon>Hexapoda</taxon>
        <taxon>Insecta</taxon>
        <taxon>Pterygota</taxon>
        <taxon>Neoptera</taxon>
        <taxon>Endopterygota</taxon>
        <taxon>Diptera</taxon>
        <taxon>Nematocera</taxon>
        <taxon>Sciaroidea</taxon>
        <taxon>Sciaridae</taxon>
        <taxon>Pseudolycoriella</taxon>
    </lineage>
</organism>
<reference evidence="7" key="1">
    <citation type="submission" date="2022-07" db="EMBL/GenBank/DDBJ databases">
        <authorList>
            <person name="Trinca V."/>
            <person name="Uliana J.V.C."/>
            <person name="Torres T.T."/>
            <person name="Ward R.J."/>
            <person name="Monesi N."/>
        </authorList>
    </citation>
    <scope>NUCLEOTIDE SEQUENCE</scope>
    <source>
        <strain evidence="7">HSMRA1968</strain>
        <tissue evidence="7">Whole embryos</tissue>
    </source>
</reference>
<feature type="compositionally biased region" description="Basic and acidic residues" evidence="5">
    <location>
        <begin position="1"/>
        <end position="10"/>
    </location>
</feature>
<name>A0A9Q0NBM5_9DIPT</name>
<dbReference type="Pfam" id="PF13913">
    <property type="entry name" value="zf-C2HC_2"/>
    <property type="match status" value="1"/>
</dbReference>
<comment type="caution">
    <text evidence="7">The sequence shown here is derived from an EMBL/GenBank/DDBJ whole genome shotgun (WGS) entry which is preliminary data.</text>
</comment>
<accession>A0A9Q0NBM5</accession>
<feature type="domain" description="C2HC/C3H-type" evidence="6">
    <location>
        <begin position="94"/>
        <end position="123"/>
    </location>
</feature>
<feature type="region of interest" description="Disordered" evidence="5">
    <location>
        <begin position="1"/>
        <end position="50"/>
    </location>
</feature>
<evidence type="ECO:0000259" key="6">
    <source>
        <dbReference type="PROSITE" id="PS52027"/>
    </source>
</evidence>
<dbReference type="GO" id="GO:0008270">
    <property type="term" value="F:zinc ion binding"/>
    <property type="evidence" value="ECO:0007669"/>
    <property type="project" value="UniProtKB-KW"/>
</dbReference>
<evidence type="ECO:0000313" key="8">
    <source>
        <dbReference type="Proteomes" id="UP001151699"/>
    </source>
</evidence>
<feature type="compositionally biased region" description="Polar residues" evidence="5">
    <location>
        <begin position="27"/>
        <end position="47"/>
    </location>
</feature>
<dbReference type="OrthoDB" id="3176171at2759"/>